<keyword evidence="3" id="KW-1185">Reference proteome</keyword>
<evidence type="ECO:0000313" key="3">
    <source>
        <dbReference type="Proteomes" id="UP001148838"/>
    </source>
</evidence>
<dbReference type="PANTHER" id="PTHR19446">
    <property type="entry name" value="REVERSE TRANSCRIPTASES"/>
    <property type="match status" value="1"/>
</dbReference>
<dbReference type="SUPFAM" id="SSF56672">
    <property type="entry name" value="DNA/RNA polymerases"/>
    <property type="match status" value="1"/>
</dbReference>
<accession>A0ABQ8TV71</accession>
<dbReference type="Proteomes" id="UP001148838">
    <property type="component" value="Unassembled WGS sequence"/>
</dbReference>
<protein>
    <recommendedName>
        <fullName evidence="1">Reverse transcriptase domain-containing protein</fullName>
    </recommendedName>
</protein>
<dbReference type="InterPro" id="IPR043502">
    <property type="entry name" value="DNA/RNA_pol_sf"/>
</dbReference>
<dbReference type="CDD" id="cd01650">
    <property type="entry name" value="RT_nLTR_like"/>
    <property type="match status" value="1"/>
</dbReference>
<evidence type="ECO:0000313" key="2">
    <source>
        <dbReference type="EMBL" id="KAJ4450579.1"/>
    </source>
</evidence>
<comment type="caution">
    <text evidence="2">The sequence shown here is derived from an EMBL/GenBank/DDBJ whole genome shotgun (WGS) entry which is preliminary data.</text>
</comment>
<dbReference type="PROSITE" id="PS50878">
    <property type="entry name" value="RT_POL"/>
    <property type="match status" value="1"/>
</dbReference>
<reference evidence="2 3" key="1">
    <citation type="journal article" date="2022" name="Allergy">
        <title>Genome assembly and annotation of Periplaneta americana reveal a comprehensive cockroach allergen profile.</title>
        <authorList>
            <person name="Wang L."/>
            <person name="Xiong Q."/>
            <person name="Saelim N."/>
            <person name="Wang L."/>
            <person name="Nong W."/>
            <person name="Wan A.T."/>
            <person name="Shi M."/>
            <person name="Liu X."/>
            <person name="Cao Q."/>
            <person name="Hui J.H.L."/>
            <person name="Sookrung N."/>
            <person name="Leung T.F."/>
            <person name="Tungtrongchitr A."/>
            <person name="Tsui S.K.W."/>
        </authorList>
    </citation>
    <scope>NUCLEOTIDE SEQUENCE [LARGE SCALE GENOMIC DNA]</scope>
    <source>
        <strain evidence="2">PWHHKU_190912</strain>
    </source>
</reference>
<dbReference type="EMBL" id="JAJSOF020000002">
    <property type="protein sequence ID" value="KAJ4450579.1"/>
    <property type="molecule type" value="Genomic_DNA"/>
</dbReference>
<feature type="domain" description="Reverse transcriptase" evidence="1">
    <location>
        <begin position="71"/>
        <end position="330"/>
    </location>
</feature>
<dbReference type="Pfam" id="PF00078">
    <property type="entry name" value="RVT_1"/>
    <property type="match status" value="1"/>
</dbReference>
<evidence type="ECO:0000259" key="1">
    <source>
        <dbReference type="PROSITE" id="PS50878"/>
    </source>
</evidence>
<sequence>MADQVQPELFRLCSSKEDWALVRDVITLTKIKWAIYSFDPYKSAGPDQIIPALLQQGMDSIQSILCSIYRVCLASGYVSQAWRQTKVIFIPKPGRPSYAVAKAYRPISLSSFLSKTLERLVDRHIRDKVLKEFPLHKYQFAYLPGKSTEAALHQVVSSIEKGLAFKEIAIGAFLDVEGAFDKTSCEVILTAFQEHNVPPLICKWIHYMLKSRQITMSLVGETLRVSVAGGCPRGGVLLPLLWDLVVDALFRELNKAGYLAIGYADDIAVIVKGKFPTTVIDMLQVALKNIENWCNRTKLSVNPNKTVLVPFTRMRSVGNLRKPTLFGERIPYSHRLNTLDLF</sequence>
<organism evidence="2 3">
    <name type="scientific">Periplaneta americana</name>
    <name type="common">American cockroach</name>
    <name type="synonym">Blatta americana</name>
    <dbReference type="NCBI Taxonomy" id="6978"/>
    <lineage>
        <taxon>Eukaryota</taxon>
        <taxon>Metazoa</taxon>
        <taxon>Ecdysozoa</taxon>
        <taxon>Arthropoda</taxon>
        <taxon>Hexapoda</taxon>
        <taxon>Insecta</taxon>
        <taxon>Pterygota</taxon>
        <taxon>Neoptera</taxon>
        <taxon>Polyneoptera</taxon>
        <taxon>Dictyoptera</taxon>
        <taxon>Blattodea</taxon>
        <taxon>Blattoidea</taxon>
        <taxon>Blattidae</taxon>
        <taxon>Blattinae</taxon>
        <taxon>Periplaneta</taxon>
    </lineage>
</organism>
<dbReference type="InterPro" id="IPR000477">
    <property type="entry name" value="RT_dom"/>
</dbReference>
<proteinExistence type="predicted"/>
<gene>
    <name evidence="2" type="ORF">ANN_28739</name>
</gene>
<name>A0ABQ8TV71_PERAM</name>